<keyword evidence="1 2" id="KW-0732">Signal</keyword>
<feature type="chain" id="PRO_5025447576" evidence="2">
    <location>
        <begin position="27"/>
        <end position="398"/>
    </location>
</feature>
<evidence type="ECO:0000313" key="4">
    <source>
        <dbReference type="Proteomes" id="UP000441586"/>
    </source>
</evidence>
<comment type="caution">
    <text evidence="3">The sequence shown here is derived from an EMBL/GenBank/DDBJ whole genome shotgun (WGS) entry which is preliminary data.</text>
</comment>
<dbReference type="AlphaFoldDB" id="A0A6A4RAN2"/>
<accession>A0A6A4RAN2</accession>
<reference evidence="3 4" key="1">
    <citation type="submission" date="2019-12" db="EMBL/GenBank/DDBJ databases">
        <authorList>
            <person name="Zhang Y.-J."/>
        </authorList>
    </citation>
    <scope>NUCLEOTIDE SEQUENCE [LARGE SCALE GENOMIC DNA]</scope>
    <source>
        <strain evidence="3 4">H18S-6</strain>
    </source>
</reference>
<dbReference type="SUPFAM" id="SSF53850">
    <property type="entry name" value="Periplasmic binding protein-like II"/>
    <property type="match status" value="1"/>
</dbReference>
<dbReference type="PANTHER" id="PTHR30006">
    <property type="entry name" value="THIAMINE-BINDING PERIPLASMIC PROTEIN-RELATED"/>
    <property type="match status" value="1"/>
</dbReference>
<dbReference type="InterPro" id="IPR006059">
    <property type="entry name" value="SBP"/>
</dbReference>
<dbReference type="EMBL" id="WSFO01000017">
    <property type="protein sequence ID" value="KAE9625952.1"/>
    <property type="molecule type" value="Genomic_DNA"/>
</dbReference>
<sequence>MTTKINLKLLATTAALGLMLGNFATADDAWQKSAGVGAYAGEAQDWVAIEAAAREEGQVVIYSVSSRIAKLVDGFKEKYGIDIIGHDMPSDLQIEKLRRENNAGVHAVDVLFNAEAALLLNEALPDELVWNFIPDGMTDDLDTGETEPFLIQRHSSRVVYYNTALNPDGAPIDSLWDLTRDEWKGRTLLPSPLEDSLSANFIQTVLHNAEEMAAAYEREFGEPITYSEGVLEAVEDNATITEPDAGMEWLFRFLGNEPVFQGSTTKIFKNVGDVQQDNPPLGITTFSKMRKNKEGIYAAAPIYDLDPVFGVSYPTALVMANEAPHPNAAKLLIRYMMEEDGFKPWNEPGDYAARSSIEATQVEDFNLPKFDDLNLWPINPEEIYFTKYGFLALYLALG</sequence>
<name>A0A6A4RAN2_9RHOB</name>
<feature type="signal peptide" evidence="2">
    <location>
        <begin position="1"/>
        <end position="26"/>
    </location>
</feature>
<evidence type="ECO:0000256" key="1">
    <source>
        <dbReference type="ARBA" id="ARBA00022729"/>
    </source>
</evidence>
<evidence type="ECO:0000313" key="3">
    <source>
        <dbReference type="EMBL" id="KAE9625952.1"/>
    </source>
</evidence>
<dbReference type="RefSeq" id="WP_158981538.1">
    <property type="nucleotide sequence ID" value="NZ_WSFO01000017.1"/>
</dbReference>
<dbReference type="Pfam" id="PF13416">
    <property type="entry name" value="SBP_bac_8"/>
    <property type="match status" value="1"/>
</dbReference>
<protein>
    <submittedName>
        <fullName evidence="3">Extracellular solute-binding protein</fullName>
    </submittedName>
</protein>
<dbReference type="Gene3D" id="3.40.190.10">
    <property type="entry name" value="Periplasmic binding protein-like II"/>
    <property type="match status" value="2"/>
</dbReference>
<organism evidence="3 4">
    <name type="scientific">Parasedimentitalea maritima</name>
    <dbReference type="NCBI Taxonomy" id="2578117"/>
    <lineage>
        <taxon>Bacteria</taxon>
        <taxon>Pseudomonadati</taxon>
        <taxon>Pseudomonadota</taxon>
        <taxon>Alphaproteobacteria</taxon>
        <taxon>Rhodobacterales</taxon>
        <taxon>Paracoccaceae</taxon>
        <taxon>Parasedimentitalea</taxon>
    </lineage>
</organism>
<proteinExistence type="predicted"/>
<dbReference type="Proteomes" id="UP000441586">
    <property type="component" value="Unassembled WGS sequence"/>
</dbReference>
<gene>
    <name evidence="3" type="ORF">GP644_21480</name>
</gene>
<evidence type="ECO:0000256" key="2">
    <source>
        <dbReference type="SAM" id="SignalP"/>
    </source>
</evidence>